<evidence type="ECO:0000313" key="7">
    <source>
        <dbReference type="Proteomes" id="UP001469365"/>
    </source>
</evidence>
<accession>A0ABU9DUT0</accession>
<dbReference type="RefSeq" id="WP_341418631.1">
    <property type="nucleotide sequence ID" value="NZ_JBBPCC010000021.1"/>
</dbReference>
<evidence type="ECO:0000256" key="3">
    <source>
        <dbReference type="ARBA" id="ARBA00023027"/>
    </source>
</evidence>
<dbReference type="InterPro" id="IPR008927">
    <property type="entry name" value="6-PGluconate_DH-like_C_sf"/>
</dbReference>
<dbReference type="SUPFAM" id="SSF52413">
    <property type="entry name" value="UDP-glucose/GDP-mannose dehydrogenase C-terminal domain"/>
    <property type="match status" value="1"/>
</dbReference>
<comment type="caution">
    <text evidence="6">The sequence shown here is derived from an EMBL/GenBank/DDBJ whole genome shotgun (WGS) entry which is preliminary data.</text>
</comment>
<dbReference type="InterPro" id="IPR028359">
    <property type="entry name" value="UDP_ManNAc/GlcNAc_DH"/>
</dbReference>
<dbReference type="PIRSF" id="PIRSF000124">
    <property type="entry name" value="UDPglc_GDPman_dh"/>
    <property type="match status" value="1"/>
</dbReference>
<dbReference type="PIRSF" id="PIRSF500136">
    <property type="entry name" value="UDP_ManNAc_DH"/>
    <property type="match status" value="1"/>
</dbReference>
<gene>
    <name evidence="6" type="ORF">WMW72_26700</name>
</gene>
<dbReference type="InterPro" id="IPR017476">
    <property type="entry name" value="UDP-Glc/GDP-Man"/>
</dbReference>
<keyword evidence="7" id="KW-1185">Reference proteome</keyword>
<feature type="domain" description="UDP-glucose/GDP-mannose dehydrogenase C-terminal" evidence="5">
    <location>
        <begin position="318"/>
        <end position="420"/>
    </location>
</feature>
<evidence type="ECO:0000256" key="1">
    <source>
        <dbReference type="ARBA" id="ARBA00006601"/>
    </source>
</evidence>
<dbReference type="SUPFAM" id="SSF48179">
    <property type="entry name" value="6-phosphogluconate dehydrogenase C-terminal domain-like"/>
    <property type="match status" value="1"/>
</dbReference>
<dbReference type="Pfam" id="PF03720">
    <property type="entry name" value="UDPG_MGDP_dh_C"/>
    <property type="match status" value="1"/>
</dbReference>
<dbReference type="EMBL" id="JBBPCC010000021">
    <property type="protein sequence ID" value="MEK8131503.1"/>
    <property type="molecule type" value="Genomic_DNA"/>
</dbReference>
<keyword evidence="3" id="KW-0520">NAD</keyword>
<dbReference type="InterPro" id="IPR001732">
    <property type="entry name" value="UDP-Glc/GDP-Man_DH_N"/>
</dbReference>
<comment type="similarity">
    <text evidence="1 4">Belongs to the UDP-glucose/GDP-mannose dehydrogenase family.</text>
</comment>
<sequence length="433" mass="47927">MGLYKQIRSGQEQIAIIGMGYVGLSLALAFAKKIKVIGYEANQSRMEAYLGGTDPFGEVGDQAIQESQVSFTSDDSKLAEAMVHLIAVPSDQEPALHHVRTASRIVGRRLRKGAVVIYEATVYPGVTEEVCVPILEAESGLICGVDFKVGYSPERINPGDKVHRLENVIKIVSGMDEDTLEFVAELYELIVEAGVYRAESIKVAEAAKVIENAQRDVNIAFMNELSMLFHEMEIDTKAVLQAAGTKWNFMRFTPGLVGGHAVGIDPYNLMSRAEDNGYRSQIMLAGRHINEGMGKYVAQQLIKLLLKLRQDLGRVKVGLLGLSYKEDCSDIGNTKVMDIIKELDEYGISCQVADPIANARQALEEYGIQLTDLAEMKDLNVVIVAVPHSRFSLMRLPDFDALYGEGVPKILFDIKASYSRSKFEQNGYLYWSL</sequence>
<dbReference type="SUPFAM" id="SSF51735">
    <property type="entry name" value="NAD(P)-binding Rossmann-fold domains"/>
    <property type="match status" value="1"/>
</dbReference>
<protein>
    <submittedName>
        <fullName evidence="6">Nucleotide sugar dehydrogenase</fullName>
    </submittedName>
</protein>
<proteinExistence type="inferred from homology"/>
<keyword evidence="2" id="KW-0560">Oxidoreductase</keyword>
<dbReference type="Pfam" id="PF03721">
    <property type="entry name" value="UDPG_MGDP_dh_N"/>
    <property type="match status" value="1"/>
</dbReference>
<dbReference type="InterPro" id="IPR036220">
    <property type="entry name" value="UDP-Glc/GDP-Man_DH_C_sf"/>
</dbReference>
<dbReference type="Proteomes" id="UP001469365">
    <property type="component" value="Unassembled WGS sequence"/>
</dbReference>
<dbReference type="InterPro" id="IPR036291">
    <property type="entry name" value="NAD(P)-bd_dom_sf"/>
</dbReference>
<dbReference type="Gene3D" id="3.40.50.720">
    <property type="entry name" value="NAD(P)-binding Rossmann-like Domain"/>
    <property type="match status" value="2"/>
</dbReference>
<dbReference type="SMART" id="SM00984">
    <property type="entry name" value="UDPG_MGDP_dh_C"/>
    <property type="match status" value="1"/>
</dbReference>
<reference evidence="6 7" key="1">
    <citation type="submission" date="2024-04" db="EMBL/GenBank/DDBJ databases">
        <title>draft genome sequnece of Paenibacillus filicis.</title>
        <authorList>
            <person name="Kim D.-U."/>
        </authorList>
    </citation>
    <scope>NUCLEOTIDE SEQUENCE [LARGE SCALE GENOMIC DNA]</scope>
    <source>
        <strain evidence="6 7">KACC14197</strain>
    </source>
</reference>
<name>A0ABU9DUT0_9BACL</name>
<dbReference type="PANTHER" id="PTHR43491:SF2">
    <property type="entry name" value="UDP-N-ACETYL-D-MANNOSAMINE DEHYDROGENASE"/>
    <property type="match status" value="1"/>
</dbReference>
<organism evidence="6 7">
    <name type="scientific">Paenibacillus filicis</name>
    <dbReference type="NCBI Taxonomy" id="669464"/>
    <lineage>
        <taxon>Bacteria</taxon>
        <taxon>Bacillati</taxon>
        <taxon>Bacillota</taxon>
        <taxon>Bacilli</taxon>
        <taxon>Bacillales</taxon>
        <taxon>Paenibacillaceae</taxon>
        <taxon>Paenibacillus</taxon>
    </lineage>
</organism>
<dbReference type="Pfam" id="PF00984">
    <property type="entry name" value="UDPG_MGDP_dh"/>
    <property type="match status" value="1"/>
</dbReference>
<dbReference type="PANTHER" id="PTHR43491">
    <property type="entry name" value="UDP-N-ACETYL-D-MANNOSAMINE DEHYDROGENASE"/>
    <property type="match status" value="1"/>
</dbReference>
<dbReference type="InterPro" id="IPR014027">
    <property type="entry name" value="UDP-Glc/GDP-Man_DH_C"/>
</dbReference>
<dbReference type="NCBIfam" id="TIGR03026">
    <property type="entry name" value="NDP-sugDHase"/>
    <property type="match status" value="1"/>
</dbReference>
<evidence type="ECO:0000256" key="2">
    <source>
        <dbReference type="ARBA" id="ARBA00023002"/>
    </source>
</evidence>
<evidence type="ECO:0000256" key="4">
    <source>
        <dbReference type="PIRNR" id="PIRNR000124"/>
    </source>
</evidence>
<evidence type="ECO:0000259" key="5">
    <source>
        <dbReference type="SMART" id="SM00984"/>
    </source>
</evidence>
<evidence type="ECO:0000313" key="6">
    <source>
        <dbReference type="EMBL" id="MEK8131503.1"/>
    </source>
</evidence>
<dbReference type="InterPro" id="IPR014026">
    <property type="entry name" value="UDP-Glc/GDP-Man_DH_dimer"/>
</dbReference>